<dbReference type="AlphaFoldDB" id="A0A1Q8TA42"/>
<evidence type="ECO:0000256" key="2">
    <source>
        <dbReference type="ARBA" id="ARBA00022630"/>
    </source>
</evidence>
<dbReference type="PANTHER" id="PTHR43014">
    <property type="entry name" value="MERCURIC REDUCTASE"/>
    <property type="match status" value="1"/>
</dbReference>
<feature type="domain" description="Pyridine nucleotide-disulphide oxidoreductase dimerisation" evidence="7">
    <location>
        <begin position="356"/>
        <end position="462"/>
    </location>
</feature>
<keyword evidence="10" id="KW-1185">Reference proteome</keyword>
<keyword evidence="3 5" id="KW-0274">FAD</keyword>
<sequence length="487" mass="53265">MQEHRFEVAIIGAGSAGLAAWHAARNHTDSVALIEGGTLGTTCAWAGCMPSKLLIAAANTAHHARHVEPFGIRLDSDVRVDGEAVMTRVRQERDRFVGHVFESMDSIPDPCRYRGMARFEGAHTLLIDDDIRLTAERIIIAAGSRPAIPEPFEIAGDRIVTSDTLFEWRTLPESVAVFGPGTTGLELGQALSRLGVRVRLFGQHGSLGVLTDEKVTAQCEGLFNGEFYLDTCGDAEIVEHNGEQVMVRFTDRHSNETMTEPFDHALIATGRKPNVDRLELQRAGLALDERSMPEVDRHTLRCRNVNGEFGHIYMAGDIVNDAPILHEATDEGSIAGDNAGRGNGIYAAQRRSSLGIVFCEPQMARIGPGHVALVEQYGDKLSVSEFSYENQGRARIMEANRGYLRLYGEYGSGRFLGAELCAPAGEHMAHLLAWAHQQGLTVPEMVGMPFYHPTLEEGLRTALRDLSTQLLLAPERVNQCMECGPGA</sequence>
<dbReference type="Proteomes" id="UP000186806">
    <property type="component" value="Unassembled WGS sequence"/>
</dbReference>
<dbReference type="InterPro" id="IPR036188">
    <property type="entry name" value="FAD/NAD-bd_sf"/>
</dbReference>
<feature type="disulfide bond" description="Redox-active" evidence="6">
    <location>
        <begin position="43"/>
        <end position="48"/>
    </location>
</feature>
<dbReference type="RefSeq" id="WP_075369940.1">
    <property type="nucleotide sequence ID" value="NZ_MSDQ01000033.1"/>
</dbReference>
<dbReference type="EMBL" id="MSDQ01000033">
    <property type="protein sequence ID" value="OLO10488.1"/>
    <property type="molecule type" value="Genomic_DNA"/>
</dbReference>
<dbReference type="PRINTS" id="PR00411">
    <property type="entry name" value="PNDRDTASEI"/>
</dbReference>
<feature type="binding site" evidence="5">
    <location>
        <position position="317"/>
    </location>
    <ligand>
        <name>FAD</name>
        <dbReference type="ChEBI" id="CHEBI:57692"/>
    </ligand>
</feature>
<dbReference type="SUPFAM" id="SSF55424">
    <property type="entry name" value="FAD/NAD-linked reductases, dimerisation (C-terminal) domain"/>
    <property type="match status" value="1"/>
</dbReference>
<name>A0A1Q8TA42_9GAMM</name>
<evidence type="ECO:0000256" key="3">
    <source>
        <dbReference type="ARBA" id="ARBA00022827"/>
    </source>
</evidence>
<evidence type="ECO:0000256" key="4">
    <source>
        <dbReference type="PIRSR" id="PIRSR000350-2"/>
    </source>
</evidence>
<evidence type="ECO:0000313" key="10">
    <source>
        <dbReference type="Proteomes" id="UP000186806"/>
    </source>
</evidence>
<accession>A0A1Q8TA42</accession>
<feature type="active site" description="Proton acceptor" evidence="4">
    <location>
        <position position="452"/>
    </location>
</feature>
<keyword evidence="5" id="KW-0547">Nucleotide-binding</keyword>
<dbReference type="InterPro" id="IPR001100">
    <property type="entry name" value="Pyr_nuc-diS_OxRdtase"/>
</dbReference>
<gene>
    <name evidence="9" type="ORF">BTW10_14120</name>
</gene>
<dbReference type="Pfam" id="PF02852">
    <property type="entry name" value="Pyr_redox_dim"/>
    <property type="match status" value="1"/>
</dbReference>
<feature type="binding site" evidence="5">
    <location>
        <position position="270"/>
    </location>
    <ligand>
        <name>NAD(+)</name>
        <dbReference type="ChEBI" id="CHEBI:57540"/>
    </ligand>
</feature>
<feature type="domain" description="FAD/NAD(P)-binding" evidence="8">
    <location>
        <begin position="7"/>
        <end position="332"/>
    </location>
</feature>
<evidence type="ECO:0000256" key="6">
    <source>
        <dbReference type="PIRSR" id="PIRSR000350-4"/>
    </source>
</evidence>
<dbReference type="InterPro" id="IPR023753">
    <property type="entry name" value="FAD/NAD-binding_dom"/>
</dbReference>
<dbReference type="NCBIfam" id="NF004939">
    <property type="entry name" value="PRK06292.1-1"/>
    <property type="match status" value="1"/>
</dbReference>
<comment type="caution">
    <text evidence="9">The sequence shown here is derived from an EMBL/GenBank/DDBJ whole genome shotgun (WGS) entry which is preliminary data.</text>
</comment>
<dbReference type="InterPro" id="IPR016156">
    <property type="entry name" value="FAD/NAD-linked_Rdtase_dimer_sf"/>
</dbReference>
<protein>
    <submittedName>
        <fullName evidence="9">Dihydrolipoyl dehydrogenase</fullName>
    </submittedName>
</protein>
<evidence type="ECO:0000259" key="8">
    <source>
        <dbReference type="Pfam" id="PF07992"/>
    </source>
</evidence>
<dbReference type="Gene3D" id="3.50.50.60">
    <property type="entry name" value="FAD/NAD(P)-binding domain"/>
    <property type="match status" value="2"/>
</dbReference>
<comment type="similarity">
    <text evidence="1">Belongs to the class-I pyridine nucleotide-disulfide oxidoreductase family.</text>
</comment>
<evidence type="ECO:0000259" key="7">
    <source>
        <dbReference type="Pfam" id="PF02852"/>
    </source>
</evidence>
<evidence type="ECO:0000313" key="9">
    <source>
        <dbReference type="EMBL" id="OLO10488.1"/>
    </source>
</evidence>
<dbReference type="PANTHER" id="PTHR43014:SF4">
    <property type="entry name" value="PYRIDINE NUCLEOTIDE-DISULFIDE OXIDOREDUCTASE RCLA-RELATED"/>
    <property type="match status" value="1"/>
</dbReference>
<dbReference type="PRINTS" id="PR00368">
    <property type="entry name" value="FADPNR"/>
</dbReference>
<dbReference type="GO" id="GO:0050660">
    <property type="term" value="F:flavin adenine dinucleotide binding"/>
    <property type="evidence" value="ECO:0007669"/>
    <property type="project" value="TreeGrafter"/>
</dbReference>
<proteinExistence type="inferred from homology"/>
<dbReference type="Gene3D" id="3.30.390.30">
    <property type="match status" value="1"/>
</dbReference>
<dbReference type="PIRSF" id="PIRSF000350">
    <property type="entry name" value="Mercury_reductase_MerA"/>
    <property type="match status" value="1"/>
</dbReference>
<evidence type="ECO:0000256" key="1">
    <source>
        <dbReference type="ARBA" id="ARBA00007532"/>
    </source>
</evidence>
<feature type="binding site" evidence="5">
    <location>
        <position position="52"/>
    </location>
    <ligand>
        <name>FAD</name>
        <dbReference type="ChEBI" id="CHEBI:57692"/>
    </ligand>
</feature>
<comment type="cofactor">
    <cofactor evidence="5">
        <name>FAD</name>
        <dbReference type="ChEBI" id="CHEBI:57692"/>
    </cofactor>
    <text evidence="5">Binds 1 FAD per subunit.</text>
</comment>
<organism evidence="9 10">
    <name type="scientific">Chromohalobacter japonicus</name>
    <dbReference type="NCBI Taxonomy" id="223900"/>
    <lineage>
        <taxon>Bacteria</taxon>
        <taxon>Pseudomonadati</taxon>
        <taxon>Pseudomonadota</taxon>
        <taxon>Gammaproteobacteria</taxon>
        <taxon>Oceanospirillales</taxon>
        <taxon>Halomonadaceae</taxon>
        <taxon>Chromohalobacter</taxon>
    </lineage>
</organism>
<evidence type="ECO:0000256" key="5">
    <source>
        <dbReference type="PIRSR" id="PIRSR000350-3"/>
    </source>
</evidence>
<dbReference type="InterPro" id="IPR004099">
    <property type="entry name" value="Pyr_nucl-diS_OxRdtase_dimer"/>
</dbReference>
<dbReference type="GO" id="GO:0003955">
    <property type="term" value="F:NAD(P)H dehydrogenase (quinone) activity"/>
    <property type="evidence" value="ECO:0007669"/>
    <property type="project" value="TreeGrafter"/>
</dbReference>
<reference evidence="9 10" key="1">
    <citation type="submission" date="2016-12" db="EMBL/GenBank/DDBJ databases">
        <title>Draft genome sequences of strains Salinicola socius SMB35, Salinicola sp. MH3R3-1 and Chromohalobacter sp. SMB17 from the Verkhnekamsk potash mining region of Russia.</title>
        <authorList>
            <person name="Mavrodi D.V."/>
            <person name="Olsson B.E."/>
            <person name="Korsakova E.S."/>
            <person name="Pyankova A."/>
            <person name="Mavrodi O.V."/>
            <person name="Plotnikova E.G."/>
        </authorList>
    </citation>
    <scope>NUCLEOTIDE SEQUENCE [LARGE SCALE GENOMIC DNA]</scope>
    <source>
        <strain evidence="9 10">SMB17</strain>
    </source>
</reference>
<keyword evidence="2" id="KW-0285">Flavoprotein</keyword>
<dbReference type="Pfam" id="PF07992">
    <property type="entry name" value="Pyr_redox_2"/>
    <property type="match status" value="1"/>
</dbReference>
<dbReference type="SUPFAM" id="SSF51905">
    <property type="entry name" value="FAD/NAD(P)-binding domain"/>
    <property type="match status" value="1"/>
</dbReference>
<keyword evidence="5" id="KW-0520">NAD</keyword>
<feature type="binding site" evidence="5">
    <location>
        <begin position="179"/>
        <end position="186"/>
    </location>
    <ligand>
        <name>NAD(+)</name>
        <dbReference type="ChEBI" id="CHEBI:57540"/>
    </ligand>
</feature>